<dbReference type="InterPro" id="IPR006675">
    <property type="entry name" value="HDIG_dom"/>
</dbReference>
<evidence type="ECO:0000259" key="2">
    <source>
        <dbReference type="SMART" id="SM00471"/>
    </source>
</evidence>
<dbReference type="InterPro" id="IPR011621">
    <property type="entry name" value="Metal-dep_PHydrolase_7TM_intra"/>
</dbReference>
<name>A0ABT1NL59_9FIRM</name>
<keyword evidence="4" id="KW-1185">Reference proteome</keyword>
<dbReference type="InterPro" id="IPR052722">
    <property type="entry name" value="PgpH_phosphodiesterase"/>
</dbReference>
<dbReference type="Pfam" id="PF07698">
    <property type="entry name" value="7TM-7TMR_HD"/>
    <property type="match status" value="1"/>
</dbReference>
<dbReference type="CDD" id="cd00077">
    <property type="entry name" value="HDc"/>
    <property type="match status" value="1"/>
</dbReference>
<reference evidence="3 4" key="1">
    <citation type="submission" date="2021-10" db="EMBL/GenBank/DDBJ databases">
        <title>Lutispora strain m25 sp. nov., a thermophilic, non-spore-forming bacterium isolated from a lab-scale methanogenic bioreactor digesting anaerobic sludge.</title>
        <authorList>
            <person name="El Houari A."/>
            <person name="Mcdonald J."/>
        </authorList>
    </citation>
    <scope>NUCLEOTIDE SEQUENCE [LARGE SCALE GENOMIC DNA]</scope>
    <source>
        <strain evidence="4">m25</strain>
    </source>
</reference>
<protein>
    <submittedName>
        <fullName evidence="3">HDIG domain-containing protein</fullName>
    </submittedName>
</protein>
<feature type="transmembrane region" description="Helical" evidence="1">
    <location>
        <begin position="386"/>
        <end position="408"/>
    </location>
</feature>
<dbReference type="PANTHER" id="PTHR36442:SF1">
    <property type="entry name" value="CYCLIC-DI-AMP PHOSPHODIESTERASE PGPH"/>
    <property type="match status" value="1"/>
</dbReference>
<sequence length="685" mass="76996">MDKQKKLKPVNAWTNNNLTKASVLISMFLIIYIVLIITAAPKQYILNIGDIADIDIDAPANMVDKAATEIKRKEAENMVQPIYRVDLTVQIELEKQINMFFNQLEEQRSLEELSIEQKLESLENSPAIVLDKEAYILLLNCSQQDLLQVKENVKYLINQILNERLSEMQLESKKEEIADFFSKLPKRSKLNDVGSKIAMTIIKPNLFYDETETNLRKSEARADIDEILIKKGTRIISKGQEVNSQQIQLLKAYGLLKDESGNDLRIILSYGALIMVSMIIFCLYVWRFCPNVWTSNSALLLTSIIIVIILLIAVGTKHISFYIMPIPACAFIITILADTRIAIIVNVLMTIIVGFVTDFNNALMISILLGGILGSIIVSKTHHRSMVIYAGLAVAFINALSIFSFGLINNIETKSFIYDVSYGIVGGIFTSVLTIGLLPFFESVFDIITPMKLLELSNPNQPLLRRLLIEAPGTYYHSILVGNLSEAAAEEVGANALLCRVGSYYHDIGKLKRPYFFKENQLTQENLHDKISPSLSASIIISHVKDGIETAKKYKLPSKVIDIIGQHHGNTLVAYFYHKAIASQSEDAVEEDKFRYPSLKPQSKEAAIVMLADSAEAYIRSLSEPTKDGVEKGVRKILFEKINDNQLSECNLTLKDMESVVQAFVKVLAGIFHERIEYPENLKED</sequence>
<feature type="transmembrane region" description="Helical" evidence="1">
    <location>
        <begin position="267"/>
        <end position="286"/>
    </location>
</feature>
<feature type="transmembrane region" description="Helical" evidence="1">
    <location>
        <begin position="420"/>
        <end position="441"/>
    </location>
</feature>
<dbReference type="InterPro" id="IPR011624">
    <property type="entry name" value="Metal-dep_PHydrolase_7TM_extra"/>
</dbReference>
<feature type="transmembrane region" description="Helical" evidence="1">
    <location>
        <begin position="20"/>
        <end position="40"/>
    </location>
</feature>
<evidence type="ECO:0000256" key="1">
    <source>
        <dbReference type="SAM" id="Phobius"/>
    </source>
</evidence>
<proteinExistence type="predicted"/>
<keyword evidence="1" id="KW-0472">Membrane</keyword>
<feature type="transmembrane region" description="Helical" evidence="1">
    <location>
        <begin position="362"/>
        <end position="379"/>
    </location>
</feature>
<comment type="caution">
    <text evidence="3">The sequence shown here is derived from an EMBL/GenBank/DDBJ whole genome shotgun (WGS) entry which is preliminary data.</text>
</comment>
<evidence type="ECO:0000313" key="4">
    <source>
        <dbReference type="Proteomes" id="UP001651880"/>
    </source>
</evidence>
<dbReference type="PANTHER" id="PTHR36442">
    <property type="entry name" value="CYCLIC-DI-AMP PHOSPHODIESTERASE PGPH"/>
    <property type="match status" value="1"/>
</dbReference>
<dbReference type="Proteomes" id="UP001651880">
    <property type="component" value="Unassembled WGS sequence"/>
</dbReference>
<accession>A0ABT1NL59</accession>
<dbReference type="SMART" id="SM00471">
    <property type="entry name" value="HDc"/>
    <property type="match status" value="1"/>
</dbReference>
<dbReference type="RefSeq" id="WP_255228374.1">
    <property type="nucleotide sequence ID" value="NZ_JAJEKE010000015.1"/>
</dbReference>
<dbReference type="SUPFAM" id="SSF109604">
    <property type="entry name" value="HD-domain/PDEase-like"/>
    <property type="match status" value="1"/>
</dbReference>
<dbReference type="Pfam" id="PF01966">
    <property type="entry name" value="HD"/>
    <property type="match status" value="1"/>
</dbReference>
<keyword evidence="1" id="KW-1133">Transmembrane helix</keyword>
<dbReference type="Gene3D" id="1.10.3210.10">
    <property type="entry name" value="Hypothetical protein af1432"/>
    <property type="match status" value="1"/>
</dbReference>
<dbReference type="Pfam" id="PF07697">
    <property type="entry name" value="7TMR-HDED"/>
    <property type="match status" value="1"/>
</dbReference>
<gene>
    <name evidence="3" type="ORF">LJD61_15040</name>
</gene>
<feature type="domain" description="HD/PDEase" evidence="2">
    <location>
        <begin position="470"/>
        <end position="627"/>
    </location>
</feature>
<dbReference type="EMBL" id="JAJEKE010000015">
    <property type="protein sequence ID" value="MCQ1530853.1"/>
    <property type="molecule type" value="Genomic_DNA"/>
</dbReference>
<dbReference type="InterPro" id="IPR006674">
    <property type="entry name" value="HD_domain"/>
</dbReference>
<evidence type="ECO:0000313" key="3">
    <source>
        <dbReference type="EMBL" id="MCQ1530853.1"/>
    </source>
</evidence>
<feature type="transmembrane region" description="Helical" evidence="1">
    <location>
        <begin position="298"/>
        <end position="316"/>
    </location>
</feature>
<dbReference type="InterPro" id="IPR003607">
    <property type="entry name" value="HD/PDEase_dom"/>
</dbReference>
<keyword evidence="1" id="KW-0812">Transmembrane</keyword>
<organism evidence="3 4">
    <name type="scientific">Lutispora saccharofermentans</name>
    <dbReference type="NCBI Taxonomy" id="3024236"/>
    <lineage>
        <taxon>Bacteria</taxon>
        <taxon>Bacillati</taxon>
        <taxon>Bacillota</taxon>
        <taxon>Clostridia</taxon>
        <taxon>Lutisporales</taxon>
        <taxon>Lutisporaceae</taxon>
        <taxon>Lutispora</taxon>
    </lineage>
</organism>
<dbReference type="NCBIfam" id="TIGR00277">
    <property type="entry name" value="HDIG"/>
    <property type="match status" value="1"/>
</dbReference>